<name>A0A3S5AYN5_9PLAT</name>
<organism evidence="1 2">
    <name type="scientific">Protopolystoma xenopodis</name>
    <dbReference type="NCBI Taxonomy" id="117903"/>
    <lineage>
        <taxon>Eukaryota</taxon>
        <taxon>Metazoa</taxon>
        <taxon>Spiralia</taxon>
        <taxon>Lophotrochozoa</taxon>
        <taxon>Platyhelminthes</taxon>
        <taxon>Monogenea</taxon>
        <taxon>Polyopisthocotylea</taxon>
        <taxon>Polystomatidea</taxon>
        <taxon>Polystomatidae</taxon>
        <taxon>Protopolystoma</taxon>
    </lineage>
</organism>
<keyword evidence="2" id="KW-1185">Reference proteome</keyword>
<comment type="caution">
    <text evidence="1">The sequence shown here is derived from an EMBL/GenBank/DDBJ whole genome shotgun (WGS) entry which is preliminary data.</text>
</comment>
<sequence>MSFNAIKIKDRNKKALEVVRAHSKNEFSKNSSHGSRFSLPRISSLANTLNKNLDDNYSANSTQIIGRVPHEFVSERNSPKNFSSLYFDKKSISRAPEHYSPLSLPYDSGHFDRRLSQVSSSGAHLATPDAVQCRDNSFNICDQNYLLLDPSSERISQLAGRVDRLKLQDLPVSTSFLNASSLVTSCKSSSKHLNSSCSIGKYPHAPSLTCLGDSSGSTLNCAVSVQKPQLITSLESTKASTLPRFRRQSLTHPNCSSPNNSVAQSIVPSAVSNCTPCSPFALCSDPVVPLGPSSPWYRHCRPVAPVPPFDPDALLQDGSISSLSSSEACSPVNMVDFEKAIHSFDCIDDFMKDKYDGHNSEEILRNTKSESLSSQPHWTPRHPYHQQLETAKDQENIHRLNNSSARQLARSNASRSGVALLSTDVHDDCEDAAEEEVLLLASAGPPIHRVRHHHPSLPRNANRIDVLHHNDHIPPKSFVRDSNHSCVREHTTIQEPHPLASKHLCDREFPIY</sequence>
<proteinExistence type="predicted"/>
<gene>
    <name evidence="1" type="ORF">PXEA_LOCUS1764</name>
</gene>
<reference evidence="1" key="1">
    <citation type="submission" date="2018-11" db="EMBL/GenBank/DDBJ databases">
        <authorList>
            <consortium name="Pathogen Informatics"/>
        </authorList>
    </citation>
    <scope>NUCLEOTIDE SEQUENCE</scope>
</reference>
<evidence type="ECO:0000313" key="2">
    <source>
        <dbReference type="Proteomes" id="UP000784294"/>
    </source>
</evidence>
<dbReference type="Proteomes" id="UP000784294">
    <property type="component" value="Unassembled WGS sequence"/>
</dbReference>
<evidence type="ECO:0000313" key="1">
    <source>
        <dbReference type="EMBL" id="VEL08324.1"/>
    </source>
</evidence>
<dbReference type="EMBL" id="CAAALY010003676">
    <property type="protein sequence ID" value="VEL08324.1"/>
    <property type="molecule type" value="Genomic_DNA"/>
</dbReference>
<accession>A0A3S5AYN5</accession>
<dbReference type="AlphaFoldDB" id="A0A3S5AYN5"/>
<protein>
    <submittedName>
        <fullName evidence="1">Uncharacterized protein</fullName>
    </submittedName>
</protein>